<dbReference type="InterPro" id="IPR003439">
    <property type="entry name" value="ABC_transporter-like_ATP-bd"/>
</dbReference>
<dbReference type="InterPro" id="IPR003593">
    <property type="entry name" value="AAA+_ATPase"/>
</dbReference>
<dbReference type="Gene3D" id="3.40.50.300">
    <property type="entry name" value="P-loop containing nucleotide triphosphate hydrolases"/>
    <property type="match status" value="1"/>
</dbReference>
<gene>
    <name evidence="6" type="ORF">DFW101_2968</name>
</gene>
<dbReference type="SMART" id="SM00382">
    <property type="entry name" value="AAA"/>
    <property type="match status" value="1"/>
</dbReference>
<dbReference type="Proteomes" id="UP000004662">
    <property type="component" value="Chromosome"/>
</dbReference>
<dbReference type="PANTHER" id="PTHR24220">
    <property type="entry name" value="IMPORT ATP-BINDING PROTEIN"/>
    <property type="match status" value="1"/>
</dbReference>
<comment type="similarity">
    <text evidence="4">Belongs to the ABC transporter superfamily. Macrolide exporter (TC 3.A.1.122) family.</text>
</comment>
<dbReference type="GO" id="GO:0005524">
    <property type="term" value="F:ATP binding"/>
    <property type="evidence" value="ECO:0007669"/>
    <property type="project" value="UniProtKB-KW"/>
</dbReference>
<dbReference type="InterPro" id="IPR017871">
    <property type="entry name" value="ABC_transporter-like_CS"/>
</dbReference>
<evidence type="ECO:0000259" key="5">
    <source>
        <dbReference type="PROSITE" id="PS50893"/>
    </source>
</evidence>
<dbReference type="PANTHER" id="PTHR24220:SF689">
    <property type="entry name" value="LIPOPROTEIN-RELEASING SYSTEM ATP-BINDING PROTEIN LOLD"/>
    <property type="match status" value="1"/>
</dbReference>
<accession>G7Q5G7</accession>
<dbReference type="EMBL" id="CM001368">
    <property type="protein sequence ID" value="EHJ48968.1"/>
    <property type="molecule type" value="Genomic_DNA"/>
</dbReference>
<proteinExistence type="inferred from homology"/>
<organism evidence="6 7">
    <name type="scientific">Solidesulfovibrio carbinoliphilus subsp. oakridgensis</name>
    <dbReference type="NCBI Taxonomy" id="694327"/>
    <lineage>
        <taxon>Bacteria</taxon>
        <taxon>Pseudomonadati</taxon>
        <taxon>Thermodesulfobacteriota</taxon>
        <taxon>Desulfovibrionia</taxon>
        <taxon>Desulfovibrionales</taxon>
        <taxon>Desulfovibrionaceae</taxon>
        <taxon>Solidesulfovibrio</taxon>
    </lineage>
</organism>
<keyword evidence="3" id="KW-0067">ATP-binding</keyword>
<dbReference type="InterPro" id="IPR027417">
    <property type="entry name" value="P-loop_NTPase"/>
</dbReference>
<keyword evidence="1" id="KW-0813">Transport</keyword>
<dbReference type="RefSeq" id="WP_009182322.1">
    <property type="nucleotide sequence ID" value="NZ_CM001368.1"/>
</dbReference>
<feature type="domain" description="ABC transporter" evidence="5">
    <location>
        <begin position="7"/>
        <end position="232"/>
    </location>
</feature>
<evidence type="ECO:0000313" key="6">
    <source>
        <dbReference type="EMBL" id="EHJ48968.1"/>
    </source>
</evidence>
<evidence type="ECO:0000313" key="7">
    <source>
        <dbReference type="Proteomes" id="UP000004662"/>
    </source>
</evidence>
<sequence length="233" mass="25186">MTDAPLYELTKVRKAYQGPAEEIVVLKGLDFTIRAGDSMAILGASGSGKSSLLHLLGALDRPSSGTIRFRGRDLGGLAPHEAARLRNREIGFVFQFHHLLPEFSTVENVAMPALIAGESKREAFEKARASLSLVGLDERAEHRVTTLSGGERQRAAIARAVLLRPAVLLADEPTGNLDESTGARVGEVLARLNAELGMTLVVVTHNHNLAALMGRRLELQGGELYARNETFRS</sequence>
<dbReference type="FunFam" id="3.40.50.300:FF:000032">
    <property type="entry name" value="Export ABC transporter ATP-binding protein"/>
    <property type="match status" value="1"/>
</dbReference>
<keyword evidence="7" id="KW-1185">Reference proteome</keyword>
<evidence type="ECO:0000256" key="4">
    <source>
        <dbReference type="ARBA" id="ARBA00038388"/>
    </source>
</evidence>
<name>G7Q5G7_9BACT</name>
<dbReference type="GO" id="GO:0005886">
    <property type="term" value="C:plasma membrane"/>
    <property type="evidence" value="ECO:0007669"/>
    <property type="project" value="TreeGrafter"/>
</dbReference>
<dbReference type="Pfam" id="PF00005">
    <property type="entry name" value="ABC_tran"/>
    <property type="match status" value="1"/>
</dbReference>
<dbReference type="GO" id="GO:0098796">
    <property type="term" value="C:membrane protein complex"/>
    <property type="evidence" value="ECO:0007669"/>
    <property type="project" value="UniProtKB-ARBA"/>
</dbReference>
<dbReference type="OrthoDB" id="9809450at2"/>
<dbReference type="STRING" id="694327.DFW101_2968"/>
<evidence type="ECO:0000256" key="1">
    <source>
        <dbReference type="ARBA" id="ARBA00022448"/>
    </source>
</evidence>
<dbReference type="eggNOG" id="COG1136">
    <property type="taxonomic scope" value="Bacteria"/>
</dbReference>
<keyword evidence="6" id="KW-0378">Hydrolase</keyword>
<protein>
    <submittedName>
        <fullName evidence="6">Phosphonate-transporting ATPase</fullName>
        <ecNumber evidence="6">3.6.3.28</ecNumber>
    </submittedName>
</protein>
<dbReference type="AlphaFoldDB" id="G7Q5G7"/>
<dbReference type="InterPro" id="IPR017911">
    <property type="entry name" value="MacB-like_ATP-bd"/>
</dbReference>
<keyword evidence="2" id="KW-0547">Nucleotide-binding</keyword>
<dbReference type="HOGENOM" id="CLU_000604_1_22_7"/>
<dbReference type="GO" id="GO:0016887">
    <property type="term" value="F:ATP hydrolysis activity"/>
    <property type="evidence" value="ECO:0007669"/>
    <property type="project" value="InterPro"/>
</dbReference>
<reference evidence="7" key="1">
    <citation type="journal article" date="2015" name="Genome Announc.">
        <title>High-Quality Draft Genome Sequence of Desulfovibrio carbinoliphilus FW-101-2B, an Organic Acid-Oxidizing Sulfate-Reducing Bacterium Isolated from Uranium(VI)-Contaminated Groundwater.</title>
        <authorList>
            <person name="Ramsay B.D."/>
            <person name="Hwang C."/>
            <person name="Woo H.L."/>
            <person name="Carroll S.L."/>
            <person name="Lucas S."/>
            <person name="Han J."/>
            <person name="Lapidus A.L."/>
            <person name="Cheng J.F."/>
            <person name="Goodwin L.A."/>
            <person name="Pitluck S."/>
            <person name="Peters L."/>
            <person name="Chertkov O."/>
            <person name="Held B."/>
            <person name="Detter J.C."/>
            <person name="Han C.S."/>
            <person name="Tapia R."/>
            <person name="Land M.L."/>
            <person name="Hauser L.J."/>
            <person name="Kyrpides N.C."/>
            <person name="Ivanova N.N."/>
            <person name="Mikhailova N."/>
            <person name="Pagani I."/>
            <person name="Woyke T."/>
            <person name="Arkin A.P."/>
            <person name="Dehal P."/>
            <person name="Chivian D."/>
            <person name="Criddle C.S."/>
            <person name="Wu W."/>
            <person name="Chakraborty R."/>
            <person name="Hazen T.C."/>
            <person name="Fields M.W."/>
        </authorList>
    </citation>
    <scope>NUCLEOTIDE SEQUENCE [LARGE SCALE GENOMIC DNA]</scope>
    <source>
        <strain evidence="7">FW-101-2B</strain>
    </source>
</reference>
<dbReference type="GO" id="GO:0022857">
    <property type="term" value="F:transmembrane transporter activity"/>
    <property type="evidence" value="ECO:0007669"/>
    <property type="project" value="TreeGrafter"/>
</dbReference>
<dbReference type="PROSITE" id="PS50893">
    <property type="entry name" value="ABC_TRANSPORTER_2"/>
    <property type="match status" value="1"/>
</dbReference>
<dbReference type="EC" id="3.6.3.28" evidence="6"/>
<dbReference type="PROSITE" id="PS00211">
    <property type="entry name" value="ABC_TRANSPORTER_1"/>
    <property type="match status" value="1"/>
</dbReference>
<evidence type="ECO:0000256" key="3">
    <source>
        <dbReference type="ARBA" id="ARBA00022840"/>
    </source>
</evidence>
<dbReference type="SUPFAM" id="SSF52540">
    <property type="entry name" value="P-loop containing nucleoside triphosphate hydrolases"/>
    <property type="match status" value="1"/>
</dbReference>
<dbReference type="CDD" id="cd03255">
    <property type="entry name" value="ABC_MJ0796_LolCDE_FtsE"/>
    <property type="match status" value="1"/>
</dbReference>
<evidence type="ECO:0000256" key="2">
    <source>
        <dbReference type="ARBA" id="ARBA00022741"/>
    </source>
</evidence>
<dbReference type="InterPro" id="IPR015854">
    <property type="entry name" value="ABC_transpr_LolD-like"/>
</dbReference>